<keyword evidence="1" id="KW-0805">Transcription regulation</keyword>
<proteinExistence type="predicted"/>
<protein>
    <recommendedName>
        <fullName evidence="4">Putative zinc-finger domain-containing protein</fullName>
    </recommendedName>
</protein>
<gene>
    <name evidence="5" type="ORF">Voc01_013820</name>
</gene>
<dbReference type="AlphaFoldDB" id="A0A8J3ZQJ8"/>
<evidence type="ECO:0000259" key="4">
    <source>
        <dbReference type="Pfam" id="PF13490"/>
    </source>
</evidence>
<keyword evidence="6" id="KW-1185">Reference proteome</keyword>
<dbReference type="EMBL" id="BOPH01000018">
    <property type="protein sequence ID" value="GIJ66465.1"/>
    <property type="molecule type" value="Genomic_DNA"/>
</dbReference>
<dbReference type="InterPro" id="IPR041916">
    <property type="entry name" value="Anti_sigma_zinc_sf"/>
</dbReference>
<evidence type="ECO:0000256" key="3">
    <source>
        <dbReference type="SAM" id="Phobius"/>
    </source>
</evidence>
<organism evidence="5 6">
    <name type="scientific">Virgisporangium ochraceum</name>
    <dbReference type="NCBI Taxonomy" id="65505"/>
    <lineage>
        <taxon>Bacteria</taxon>
        <taxon>Bacillati</taxon>
        <taxon>Actinomycetota</taxon>
        <taxon>Actinomycetes</taxon>
        <taxon>Micromonosporales</taxon>
        <taxon>Micromonosporaceae</taxon>
        <taxon>Virgisporangium</taxon>
    </lineage>
</organism>
<evidence type="ECO:0000313" key="5">
    <source>
        <dbReference type="EMBL" id="GIJ66465.1"/>
    </source>
</evidence>
<evidence type="ECO:0000256" key="1">
    <source>
        <dbReference type="ARBA" id="ARBA00023015"/>
    </source>
</evidence>
<feature type="transmembrane region" description="Helical" evidence="3">
    <location>
        <begin position="143"/>
        <end position="163"/>
    </location>
</feature>
<sequence>MRCPQTIEVGAYVLGALVPAERDAFEKHLADCAICREEVADLAVLPGLLGRIDFETARTIAQEGEDSAALFPIGWAGPTASEADTPAPPAPAENNVVRPERWAGPTVNADLDDRAADPEDSKVVSLLAAAERKRIREQRRRRLVTAGVGLVAAALALVVGLGLPKWTADPGPEYVAMTPAAQNLPITADLALEAQDAGTLVYMKCEYNGEPGATRSYKLMVVPKGGGEAEQVTTWTANPGDKFDIDGHSAHKHTNIDRVEIWNMENRVLMVYRP</sequence>
<dbReference type="RefSeq" id="WP_203926439.1">
    <property type="nucleotide sequence ID" value="NZ_BOPH01000018.1"/>
</dbReference>
<name>A0A8J3ZQJ8_9ACTN</name>
<reference evidence="5" key="1">
    <citation type="submission" date="2021-01" db="EMBL/GenBank/DDBJ databases">
        <title>Whole genome shotgun sequence of Virgisporangium ochraceum NBRC 16418.</title>
        <authorList>
            <person name="Komaki H."/>
            <person name="Tamura T."/>
        </authorList>
    </citation>
    <scope>NUCLEOTIDE SEQUENCE</scope>
    <source>
        <strain evidence="5">NBRC 16418</strain>
    </source>
</reference>
<dbReference type="Pfam" id="PF13490">
    <property type="entry name" value="zf-HC2"/>
    <property type="match status" value="1"/>
</dbReference>
<dbReference type="Proteomes" id="UP000635606">
    <property type="component" value="Unassembled WGS sequence"/>
</dbReference>
<keyword evidence="3" id="KW-1133">Transmembrane helix</keyword>
<comment type="caution">
    <text evidence="5">The sequence shown here is derived from an EMBL/GenBank/DDBJ whole genome shotgun (WGS) entry which is preliminary data.</text>
</comment>
<feature type="domain" description="Putative zinc-finger" evidence="4">
    <location>
        <begin position="9"/>
        <end position="36"/>
    </location>
</feature>
<dbReference type="InterPro" id="IPR027383">
    <property type="entry name" value="Znf_put"/>
</dbReference>
<accession>A0A8J3ZQJ8</accession>
<keyword evidence="3" id="KW-0472">Membrane</keyword>
<dbReference type="Gene3D" id="1.10.10.1320">
    <property type="entry name" value="Anti-sigma factor, zinc-finger domain"/>
    <property type="match status" value="1"/>
</dbReference>
<evidence type="ECO:0000256" key="2">
    <source>
        <dbReference type="ARBA" id="ARBA00023163"/>
    </source>
</evidence>
<keyword evidence="2" id="KW-0804">Transcription</keyword>
<evidence type="ECO:0000313" key="6">
    <source>
        <dbReference type="Proteomes" id="UP000635606"/>
    </source>
</evidence>
<keyword evidence="3" id="KW-0812">Transmembrane</keyword>